<sequence length="86" mass="9973">MFSLLAVCLQCHSQTLGSFSVNIFPSLCHLKMDPLRQLCLTSVCFSIFWKFDIAIFFRFFQYTYYLLFMAASLASINLFCLLVDAF</sequence>
<proteinExistence type="predicted"/>
<keyword evidence="1" id="KW-0812">Transmembrane</keyword>
<evidence type="ECO:0000313" key="2">
    <source>
        <dbReference type="EMBL" id="MOY41863.1"/>
    </source>
</evidence>
<reference evidence="2" key="1">
    <citation type="submission" date="2019-04" db="EMBL/GenBank/DDBJ databases">
        <title>An insight into the mialome of Ixodes scapularis.</title>
        <authorList>
            <person name="Ribeiro J.M."/>
            <person name="Mather T.N."/>
            <person name="Karim S."/>
        </authorList>
    </citation>
    <scope>NUCLEOTIDE SEQUENCE</scope>
</reference>
<protein>
    <submittedName>
        <fullName evidence="2">Uncharacterized protein</fullName>
    </submittedName>
</protein>
<evidence type="ECO:0000256" key="1">
    <source>
        <dbReference type="SAM" id="Phobius"/>
    </source>
</evidence>
<name>A0A4D5RX45_IXOSC</name>
<feature type="transmembrane region" description="Helical" evidence="1">
    <location>
        <begin position="64"/>
        <end position="85"/>
    </location>
</feature>
<organism evidence="2">
    <name type="scientific">Ixodes scapularis</name>
    <name type="common">Black-legged tick</name>
    <name type="synonym">Deer tick</name>
    <dbReference type="NCBI Taxonomy" id="6945"/>
    <lineage>
        <taxon>Eukaryota</taxon>
        <taxon>Metazoa</taxon>
        <taxon>Ecdysozoa</taxon>
        <taxon>Arthropoda</taxon>
        <taxon>Chelicerata</taxon>
        <taxon>Arachnida</taxon>
        <taxon>Acari</taxon>
        <taxon>Parasitiformes</taxon>
        <taxon>Ixodida</taxon>
        <taxon>Ixodoidea</taxon>
        <taxon>Ixodidae</taxon>
        <taxon>Ixodinae</taxon>
        <taxon>Ixodes</taxon>
    </lineage>
</organism>
<dbReference type="EMBL" id="GHJT01007892">
    <property type="protein sequence ID" value="MOY41863.1"/>
    <property type="molecule type" value="Transcribed_RNA"/>
</dbReference>
<keyword evidence="1" id="KW-0472">Membrane</keyword>
<keyword evidence="1" id="KW-1133">Transmembrane helix</keyword>
<dbReference type="AlphaFoldDB" id="A0A4D5RX45"/>
<accession>A0A4D5RX45</accession>